<dbReference type="EMBL" id="LAZR01002225">
    <property type="protein sequence ID" value="KKN32854.1"/>
    <property type="molecule type" value="Genomic_DNA"/>
</dbReference>
<gene>
    <name evidence="2" type="ORF">LCGC14_0809720</name>
</gene>
<dbReference type="InterPro" id="IPR036291">
    <property type="entry name" value="NAD(P)-bd_dom_sf"/>
</dbReference>
<dbReference type="Pfam" id="PF01370">
    <property type="entry name" value="Epimerase"/>
    <property type="match status" value="1"/>
</dbReference>
<dbReference type="InterPro" id="IPR001509">
    <property type="entry name" value="Epimerase_deHydtase"/>
</dbReference>
<dbReference type="AlphaFoldDB" id="A0A0F9PRP2"/>
<evidence type="ECO:0000259" key="1">
    <source>
        <dbReference type="Pfam" id="PF01370"/>
    </source>
</evidence>
<organism evidence="2">
    <name type="scientific">marine sediment metagenome</name>
    <dbReference type="NCBI Taxonomy" id="412755"/>
    <lineage>
        <taxon>unclassified sequences</taxon>
        <taxon>metagenomes</taxon>
        <taxon>ecological metagenomes</taxon>
    </lineage>
</organism>
<evidence type="ECO:0000313" key="2">
    <source>
        <dbReference type="EMBL" id="KKN32854.1"/>
    </source>
</evidence>
<comment type="caution">
    <text evidence="2">The sequence shown here is derived from an EMBL/GenBank/DDBJ whole genome shotgun (WGS) entry which is preliminary data.</text>
</comment>
<reference evidence="2" key="1">
    <citation type="journal article" date="2015" name="Nature">
        <title>Complex archaea that bridge the gap between prokaryotes and eukaryotes.</title>
        <authorList>
            <person name="Spang A."/>
            <person name="Saw J.H."/>
            <person name="Jorgensen S.L."/>
            <person name="Zaremba-Niedzwiedzka K."/>
            <person name="Martijn J."/>
            <person name="Lind A.E."/>
            <person name="van Eijk R."/>
            <person name="Schleper C."/>
            <person name="Guy L."/>
            <person name="Ettema T.J."/>
        </authorList>
    </citation>
    <scope>NUCLEOTIDE SEQUENCE</scope>
</reference>
<protein>
    <recommendedName>
        <fullName evidence="1">NAD-dependent epimerase/dehydratase domain-containing protein</fullName>
    </recommendedName>
</protein>
<feature type="domain" description="NAD-dependent epimerase/dehydratase" evidence="1">
    <location>
        <begin position="12"/>
        <end position="155"/>
    </location>
</feature>
<sequence>MQHSGHDYNYMLVGATGQIGRYLLELLPQMGRTVVLIRRKSLQDARWDLPAGEFDIVLGGLSSSNLPTACHVINAAGFTKLVSHNIHKYIGSNVIGATNLAHHVAETGGILHQLSSVAVAEFRKDVLTEANTPMVVGKQLPYSLSKALMENAISAILPPEQLQILRLGDVVPPVSAFSADWRRDHWLPVLFSCGKPGLSHAPPDYHVWVSDVSELAKAVCLLLDSPMSMCHVLGKMYSFEQFKRNAMDVPAEENRDRLSKWMTHIITYGPEAHMVTDYSTMDELHLRGFEWTTLEDPYWIAFALRSREPRRQQ</sequence>
<dbReference type="SUPFAM" id="SSF51735">
    <property type="entry name" value="NAD(P)-binding Rossmann-fold domains"/>
    <property type="match status" value="1"/>
</dbReference>
<proteinExistence type="predicted"/>
<dbReference type="Gene3D" id="3.40.50.720">
    <property type="entry name" value="NAD(P)-binding Rossmann-like Domain"/>
    <property type="match status" value="1"/>
</dbReference>
<name>A0A0F9PRP2_9ZZZZ</name>
<accession>A0A0F9PRP2</accession>